<sequence>VSLVYRASECLAAPGHMGMGADGSGQGGMWQRWAECVQSLGSGAPPHAQLQVLLGSIRLCNTTWQQDRESQGAAALTHHQQGPDVGRVDLCVSTWAITTGHGAVGEGSGNVVELSLVQLLLDTLRNVFKDDGDLWTQSS</sequence>
<reference evidence="1" key="3">
    <citation type="submission" date="2025-09" db="UniProtKB">
        <authorList>
            <consortium name="Ensembl"/>
        </authorList>
    </citation>
    <scope>IDENTIFICATION</scope>
</reference>
<proteinExistence type="predicted"/>
<reference evidence="1 2" key="1">
    <citation type="journal article" date="2014" name="Nat. Genet.">
        <title>Whole-genome sequence of a flatfish provides insights into ZW sex chromosome evolution and adaptation to a benthic lifestyle.</title>
        <authorList>
            <person name="Chen S."/>
            <person name="Zhang G."/>
            <person name="Shao C."/>
            <person name="Huang Q."/>
            <person name="Liu G."/>
            <person name="Zhang P."/>
            <person name="Song W."/>
            <person name="An N."/>
            <person name="Chalopin D."/>
            <person name="Volff J.N."/>
            <person name="Hong Y."/>
            <person name="Li Q."/>
            <person name="Sha Z."/>
            <person name="Zhou H."/>
            <person name="Xie M."/>
            <person name="Yu Q."/>
            <person name="Liu Y."/>
            <person name="Xiang H."/>
            <person name="Wang N."/>
            <person name="Wu K."/>
            <person name="Yang C."/>
            <person name="Zhou Q."/>
            <person name="Liao X."/>
            <person name="Yang L."/>
            <person name="Hu Q."/>
            <person name="Zhang J."/>
            <person name="Meng L."/>
            <person name="Jin L."/>
            <person name="Tian Y."/>
            <person name="Lian J."/>
            <person name="Yang J."/>
            <person name="Miao G."/>
            <person name="Liu S."/>
            <person name="Liang Z."/>
            <person name="Yan F."/>
            <person name="Li Y."/>
            <person name="Sun B."/>
            <person name="Zhang H."/>
            <person name="Zhang J."/>
            <person name="Zhu Y."/>
            <person name="Du M."/>
            <person name="Zhao Y."/>
            <person name="Schartl M."/>
            <person name="Tang Q."/>
            <person name="Wang J."/>
        </authorList>
    </citation>
    <scope>NUCLEOTIDE SEQUENCE</scope>
</reference>
<dbReference type="InParanoid" id="A0A3P8UN53"/>
<dbReference type="AlphaFoldDB" id="A0A3P8UN53"/>
<dbReference type="GeneTree" id="ENSGT00940000177715"/>
<reference evidence="1" key="2">
    <citation type="submission" date="2025-08" db="UniProtKB">
        <authorList>
            <consortium name="Ensembl"/>
        </authorList>
    </citation>
    <scope>IDENTIFICATION</scope>
</reference>
<dbReference type="Proteomes" id="UP000265120">
    <property type="component" value="Chromosome 13"/>
</dbReference>
<accession>A0A3P8UN53</accession>
<evidence type="ECO:0000313" key="1">
    <source>
        <dbReference type="Ensembl" id="ENSCSEP00000002091.1"/>
    </source>
</evidence>
<dbReference type="OMA" id="TVGPHRQ"/>
<organism evidence="1 2">
    <name type="scientific">Cynoglossus semilaevis</name>
    <name type="common">Tongue sole</name>
    <dbReference type="NCBI Taxonomy" id="244447"/>
    <lineage>
        <taxon>Eukaryota</taxon>
        <taxon>Metazoa</taxon>
        <taxon>Chordata</taxon>
        <taxon>Craniata</taxon>
        <taxon>Vertebrata</taxon>
        <taxon>Euteleostomi</taxon>
        <taxon>Actinopterygii</taxon>
        <taxon>Neopterygii</taxon>
        <taxon>Teleostei</taxon>
        <taxon>Neoteleostei</taxon>
        <taxon>Acanthomorphata</taxon>
        <taxon>Carangaria</taxon>
        <taxon>Pleuronectiformes</taxon>
        <taxon>Pleuronectoidei</taxon>
        <taxon>Cynoglossidae</taxon>
        <taxon>Cynoglossinae</taxon>
        <taxon>Cynoglossus</taxon>
    </lineage>
</organism>
<keyword evidence="2" id="KW-1185">Reference proteome</keyword>
<protein>
    <submittedName>
        <fullName evidence="1">Uncharacterized protein</fullName>
    </submittedName>
</protein>
<dbReference type="Ensembl" id="ENSCSET00000002127.1">
    <property type="protein sequence ID" value="ENSCSEP00000002091.1"/>
    <property type="gene ID" value="ENSCSEG00000001416.1"/>
</dbReference>
<name>A0A3P8UN53_CYNSE</name>
<evidence type="ECO:0000313" key="2">
    <source>
        <dbReference type="Proteomes" id="UP000265120"/>
    </source>
</evidence>